<dbReference type="Proteomes" id="UP000238982">
    <property type="component" value="Unassembled WGS sequence"/>
</dbReference>
<accession>A0A2S9MSW0</accession>
<organism evidence="1 2">
    <name type="scientific">Burkholderia multivorans</name>
    <dbReference type="NCBI Taxonomy" id="87883"/>
    <lineage>
        <taxon>Bacteria</taxon>
        <taxon>Pseudomonadati</taxon>
        <taxon>Pseudomonadota</taxon>
        <taxon>Betaproteobacteria</taxon>
        <taxon>Burkholderiales</taxon>
        <taxon>Burkholderiaceae</taxon>
        <taxon>Burkholderia</taxon>
        <taxon>Burkholderia cepacia complex</taxon>
    </lineage>
</organism>
<evidence type="ECO:0000313" key="2">
    <source>
        <dbReference type="Proteomes" id="UP000238982"/>
    </source>
</evidence>
<proteinExistence type="predicted"/>
<dbReference type="EMBL" id="PVGH01000046">
    <property type="protein sequence ID" value="PRF62048.1"/>
    <property type="molecule type" value="Genomic_DNA"/>
</dbReference>
<gene>
    <name evidence="1" type="ORF">C6Q15_10610</name>
</gene>
<dbReference type="RefSeq" id="WP_105795505.1">
    <property type="nucleotide sequence ID" value="NZ_JAGSWF010000044.1"/>
</dbReference>
<dbReference type="AlphaFoldDB" id="A0A2S9MSW0"/>
<comment type="caution">
    <text evidence="1">The sequence shown here is derived from an EMBL/GenBank/DDBJ whole genome shotgun (WGS) entry which is preliminary data.</text>
</comment>
<reference evidence="1 2" key="1">
    <citation type="submission" date="2018-03" db="EMBL/GenBank/DDBJ databases">
        <authorList>
            <person name="Keele B.F."/>
        </authorList>
    </citation>
    <scope>NUCLEOTIDE SEQUENCE [LARGE SCALE GENOMIC DNA]</scope>
    <source>
        <strain evidence="1 2">AU19729</strain>
    </source>
</reference>
<evidence type="ECO:0000313" key="1">
    <source>
        <dbReference type="EMBL" id="PRF62048.1"/>
    </source>
</evidence>
<protein>
    <submittedName>
        <fullName evidence="1">Uncharacterized protein</fullName>
    </submittedName>
</protein>
<name>A0A2S9MSW0_9BURK</name>
<sequence length="117" mass="13365">MKRDDEDVWEFFNERAAIMEFDAGRRRYDAEYYAIARTRLYFDPRGIGMPATSCFSPFWNTAFGWNDDAGKPVVFPSSATLAHMAVSAYNEARAAGREYSVLPTNTQSGRHITGRFF</sequence>